<protein>
    <recommendedName>
        <fullName evidence="3">Replication protein</fullName>
    </recommendedName>
</protein>
<feature type="non-terminal residue" evidence="2">
    <location>
        <position position="1"/>
    </location>
</feature>
<name>X1IVF5_9ZZZZ</name>
<dbReference type="InterPro" id="IPR000989">
    <property type="entry name" value="Rep"/>
</dbReference>
<evidence type="ECO:0000313" key="2">
    <source>
        <dbReference type="EMBL" id="GAH73255.1"/>
    </source>
</evidence>
<evidence type="ECO:0008006" key="3">
    <source>
        <dbReference type="Google" id="ProtNLM"/>
    </source>
</evidence>
<gene>
    <name evidence="2" type="ORF">S03H2_49544</name>
</gene>
<dbReference type="AlphaFoldDB" id="X1IVF5"/>
<proteinExistence type="predicted"/>
<dbReference type="Pfam" id="PF01446">
    <property type="entry name" value="Rep_1"/>
    <property type="match status" value="1"/>
</dbReference>
<sequence length="263" mass="30636">NEKDFSQERTALLDKQKQPRIFKEEAYLKRLSLVSIFEQRGYFRQSDLLNECQTRMIYYECVGCGSVGWSLNHCGMRVCPDCAGRMKVKLLAKYEKGISQLSDFYKRQLKLVTLTLKNVPSLRAPDFNAISEIKDAFYRLRRRSVLKSKIFGGVYGVEATNRGRGWHVHIHALISSKFIRDACQEMKAAHDKQEEEKLEREKCAHCKDKCLRRLWQEETGSTVIDIKKANTEGIIEVIGYIAKPFSTEKAELLVDWWEVMRNR</sequence>
<evidence type="ECO:0000256" key="1">
    <source>
        <dbReference type="ARBA" id="ARBA00022705"/>
    </source>
</evidence>
<comment type="caution">
    <text evidence="2">The sequence shown here is derived from an EMBL/GenBank/DDBJ whole genome shotgun (WGS) entry which is preliminary data.</text>
</comment>
<accession>X1IVF5</accession>
<dbReference type="GO" id="GO:0003677">
    <property type="term" value="F:DNA binding"/>
    <property type="evidence" value="ECO:0007669"/>
    <property type="project" value="InterPro"/>
</dbReference>
<reference evidence="2" key="1">
    <citation type="journal article" date="2014" name="Front. Microbiol.">
        <title>High frequency of phylogenetically diverse reductive dehalogenase-homologous genes in deep subseafloor sedimentary metagenomes.</title>
        <authorList>
            <person name="Kawai M."/>
            <person name="Futagami T."/>
            <person name="Toyoda A."/>
            <person name="Takaki Y."/>
            <person name="Nishi S."/>
            <person name="Hori S."/>
            <person name="Arai W."/>
            <person name="Tsubouchi T."/>
            <person name="Morono Y."/>
            <person name="Uchiyama I."/>
            <person name="Ito T."/>
            <person name="Fujiyama A."/>
            <person name="Inagaki F."/>
            <person name="Takami H."/>
        </authorList>
    </citation>
    <scope>NUCLEOTIDE SEQUENCE</scope>
    <source>
        <strain evidence="2">Expedition CK06-06</strain>
    </source>
</reference>
<feature type="non-terminal residue" evidence="2">
    <location>
        <position position="263"/>
    </location>
</feature>
<keyword evidence="1" id="KW-0235">DNA replication</keyword>
<organism evidence="2">
    <name type="scientific">marine sediment metagenome</name>
    <dbReference type="NCBI Taxonomy" id="412755"/>
    <lineage>
        <taxon>unclassified sequences</taxon>
        <taxon>metagenomes</taxon>
        <taxon>ecological metagenomes</taxon>
    </lineage>
</organism>
<dbReference type="EMBL" id="BARU01031309">
    <property type="protein sequence ID" value="GAH73255.1"/>
    <property type="molecule type" value="Genomic_DNA"/>
</dbReference>
<dbReference type="GO" id="GO:0006260">
    <property type="term" value="P:DNA replication"/>
    <property type="evidence" value="ECO:0007669"/>
    <property type="project" value="UniProtKB-KW"/>
</dbReference>